<dbReference type="AlphaFoldDB" id="A0A0X1T3Y1"/>
<evidence type="ECO:0000313" key="2">
    <source>
        <dbReference type="Proteomes" id="UP000063229"/>
    </source>
</evidence>
<dbReference type="Proteomes" id="UP000063229">
    <property type="component" value="Chromosome"/>
</dbReference>
<organism evidence="1 2">
    <name type="scientific">Pseudomonas agarici</name>
    <dbReference type="NCBI Taxonomy" id="46677"/>
    <lineage>
        <taxon>Bacteria</taxon>
        <taxon>Pseudomonadati</taxon>
        <taxon>Pseudomonadota</taxon>
        <taxon>Gammaproteobacteria</taxon>
        <taxon>Pseudomonadales</taxon>
        <taxon>Pseudomonadaceae</taxon>
        <taxon>Pseudomonas</taxon>
    </lineage>
</organism>
<proteinExistence type="predicted"/>
<reference evidence="1 2" key="1">
    <citation type="submission" date="2016-01" db="EMBL/GenBank/DDBJ databases">
        <authorList>
            <person name="McClelland M."/>
            <person name="Jain A."/>
            <person name="Saraogi P."/>
            <person name="Mendelson R."/>
            <person name="Westerman R."/>
            <person name="SanMiguel P."/>
            <person name="Csonka L."/>
        </authorList>
    </citation>
    <scope>NUCLEOTIDE SEQUENCE [LARGE SCALE GENOMIC DNA]</scope>
    <source>
        <strain evidence="1 2">NCPPB 2472</strain>
    </source>
</reference>
<name>A0A0X1T3Y1_PSEAA</name>
<protein>
    <submittedName>
        <fullName evidence="1">Uncharacterized protein</fullName>
    </submittedName>
</protein>
<gene>
    <name evidence="1" type="ORF">AWM79_16355</name>
</gene>
<keyword evidence="2" id="KW-1185">Reference proteome</keyword>
<dbReference type="KEGG" id="pagb:AWM79_16355"/>
<dbReference type="EMBL" id="CP014135">
    <property type="protein sequence ID" value="AMB86784.1"/>
    <property type="molecule type" value="Genomic_DNA"/>
</dbReference>
<evidence type="ECO:0000313" key="1">
    <source>
        <dbReference type="EMBL" id="AMB86784.1"/>
    </source>
</evidence>
<accession>A0A0X1T3Y1</accession>
<sequence length="76" mass="8172">MLLRGREELLDSDWLKVMLEDNSVRVALTILSGAGGSGRQAGPRGVGRAGRLGLQAPWSTFRAAVAKKPERFFCSG</sequence>